<dbReference type="Proteomes" id="UP000053989">
    <property type="component" value="Unassembled WGS sequence"/>
</dbReference>
<sequence>MDNHGLPQVPLALNARLVALPPGAYGISYDMSTRKTEDNPPRGWHARRVPTYIQLAKRLQNHGFQRRQYLDWLCQDIEAIEAYWAMIRLKRILPPGKFESTVKNVKMHLVTLEGFDATPDIQLGGLYSPELEGPMPAGLVPPTIPAVAPPPGGPLPKHTQDSEEVRDHNNWRI</sequence>
<name>A0A0C3A6C9_9AGAM</name>
<reference evidence="3" key="2">
    <citation type="submission" date="2015-01" db="EMBL/GenBank/DDBJ databases">
        <title>Evolutionary Origins and Diversification of the Mycorrhizal Mutualists.</title>
        <authorList>
            <consortium name="DOE Joint Genome Institute"/>
            <consortium name="Mycorrhizal Genomics Consortium"/>
            <person name="Kohler A."/>
            <person name="Kuo A."/>
            <person name="Nagy L.G."/>
            <person name="Floudas D."/>
            <person name="Copeland A."/>
            <person name="Barry K.W."/>
            <person name="Cichocki N."/>
            <person name="Veneault-Fourrey C."/>
            <person name="LaButti K."/>
            <person name="Lindquist E.A."/>
            <person name="Lipzen A."/>
            <person name="Lundell T."/>
            <person name="Morin E."/>
            <person name="Murat C."/>
            <person name="Riley R."/>
            <person name="Ohm R."/>
            <person name="Sun H."/>
            <person name="Tunlid A."/>
            <person name="Henrissat B."/>
            <person name="Grigoriev I.V."/>
            <person name="Hibbett D.S."/>
            <person name="Martin F."/>
        </authorList>
    </citation>
    <scope>NUCLEOTIDE SEQUENCE [LARGE SCALE GENOMIC DNA]</scope>
    <source>
        <strain evidence="3">Foug A</strain>
    </source>
</reference>
<dbReference type="InParanoid" id="A0A0C3A6C9"/>
<accession>A0A0C3A6C9</accession>
<feature type="compositionally biased region" description="Basic and acidic residues" evidence="1">
    <location>
        <begin position="158"/>
        <end position="173"/>
    </location>
</feature>
<organism evidence="2 3">
    <name type="scientific">Scleroderma citrinum Foug A</name>
    <dbReference type="NCBI Taxonomy" id="1036808"/>
    <lineage>
        <taxon>Eukaryota</taxon>
        <taxon>Fungi</taxon>
        <taxon>Dikarya</taxon>
        <taxon>Basidiomycota</taxon>
        <taxon>Agaricomycotina</taxon>
        <taxon>Agaricomycetes</taxon>
        <taxon>Agaricomycetidae</taxon>
        <taxon>Boletales</taxon>
        <taxon>Sclerodermatineae</taxon>
        <taxon>Sclerodermataceae</taxon>
        <taxon>Scleroderma</taxon>
    </lineage>
</organism>
<evidence type="ECO:0000313" key="3">
    <source>
        <dbReference type="Proteomes" id="UP000053989"/>
    </source>
</evidence>
<evidence type="ECO:0000256" key="1">
    <source>
        <dbReference type="SAM" id="MobiDB-lite"/>
    </source>
</evidence>
<protein>
    <submittedName>
        <fullName evidence="2">Uncharacterized protein</fullName>
    </submittedName>
</protein>
<dbReference type="OrthoDB" id="3262259at2759"/>
<reference evidence="2 3" key="1">
    <citation type="submission" date="2014-04" db="EMBL/GenBank/DDBJ databases">
        <authorList>
            <consortium name="DOE Joint Genome Institute"/>
            <person name="Kuo A."/>
            <person name="Kohler A."/>
            <person name="Nagy L.G."/>
            <person name="Floudas D."/>
            <person name="Copeland A."/>
            <person name="Barry K.W."/>
            <person name="Cichocki N."/>
            <person name="Veneault-Fourrey C."/>
            <person name="LaButti K."/>
            <person name="Lindquist E.A."/>
            <person name="Lipzen A."/>
            <person name="Lundell T."/>
            <person name="Morin E."/>
            <person name="Murat C."/>
            <person name="Sun H."/>
            <person name="Tunlid A."/>
            <person name="Henrissat B."/>
            <person name="Grigoriev I.V."/>
            <person name="Hibbett D.S."/>
            <person name="Martin F."/>
            <person name="Nordberg H.P."/>
            <person name="Cantor M.N."/>
            <person name="Hua S.X."/>
        </authorList>
    </citation>
    <scope>NUCLEOTIDE SEQUENCE [LARGE SCALE GENOMIC DNA]</scope>
    <source>
        <strain evidence="2 3">Foug A</strain>
    </source>
</reference>
<proteinExistence type="predicted"/>
<dbReference type="HOGENOM" id="CLU_103878_0_0_1"/>
<dbReference type="EMBL" id="KN822007">
    <property type="protein sequence ID" value="KIM69238.1"/>
    <property type="molecule type" value="Genomic_DNA"/>
</dbReference>
<feature type="region of interest" description="Disordered" evidence="1">
    <location>
        <begin position="148"/>
        <end position="173"/>
    </location>
</feature>
<gene>
    <name evidence="2" type="ORF">SCLCIDRAFT_19861</name>
</gene>
<evidence type="ECO:0000313" key="2">
    <source>
        <dbReference type="EMBL" id="KIM69238.1"/>
    </source>
</evidence>
<dbReference type="AlphaFoldDB" id="A0A0C3A6C9"/>
<keyword evidence="3" id="KW-1185">Reference proteome</keyword>